<sequence length="188" mass="21284">MFISLKDGKIAVRLARDTIEKYINEGIIIEPIKKPPFDKKMGVFVTINKGGVLRGCIGYPYPIKTLGDAIIDSAISAATQDPRFPPIKKDELDKINIEVTILSEPQRINVKNRKDLPKMIKIGRDGLIIKKGFYQGLLLPQVPVEWGWDAEEFLCQTCFKAGLPPDCWLDENTEIYKFEGQVFEESLN</sequence>
<comment type="caution">
    <text evidence="3">The sequence shown here is derived from an EMBL/GenBank/DDBJ whole genome shotgun (WGS) entry which is preliminary data.</text>
</comment>
<dbReference type="Gene3D" id="3.30.700.20">
    <property type="entry name" value="Hypothetical protein ph0010, domain 1"/>
    <property type="match status" value="1"/>
</dbReference>
<gene>
    <name evidence="3" type="ORF">EF806_00420</name>
</gene>
<dbReference type="Proteomes" id="UP000317158">
    <property type="component" value="Unassembled WGS sequence"/>
</dbReference>
<dbReference type="NCBIfam" id="TIGR04335">
    <property type="entry name" value="AmmeMemoSam_A"/>
    <property type="match status" value="1"/>
</dbReference>
<dbReference type="PANTHER" id="PTHR13016:SF0">
    <property type="entry name" value="AMME SYNDROME CANDIDATE GENE 1 PROTEIN"/>
    <property type="match status" value="1"/>
</dbReference>
<evidence type="ECO:0000313" key="3">
    <source>
        <dbReference type="EMBL" id="RZN65397.1"/>
    </source>
</evidence>
<dbReference type="InterPro" id="IPR023472">
    <property type="entry name" value="Uncharacterised_MJ0810"/>
</dbReference>
<dbReference type="EMBL" id="RXIF01000002">
    <property type="protein sequence ID" value="RZN65397.1"/>
    <property type="molecule type" value="Genomic_DNA"/>
</dbReference>
<protein>
    <recommendedName>
        <fullName evidence="1">Protein EF806_00420</fullName>
    </recommendedName>
</protein>
<dbReference type="Gene3D" id="3.30.1490.150">
    <property type="entry name" value="Hypothetical protein ph0010, domain 2"/>
    <property type="match status" value="1"/>
</dbReference>
<organism evidence="3 4">
    <name type="scientific">Methanoliparum thermophilum</name>
    <dbReference type="NCBI Taxonomy" id="2491083"/>
    <lineage>
        <taxon>Archaea</taxon>
        <taxon>Methanobacteriati</taxon>
        <taxon>Methanobacteriota</taxon>
        <taxon>Candidatus Methanoliparia</taxon>
        <taxon>Candidatus Methanoliparales</taxon>
        <taxon>Candidatus Methanoliparaceae</taxon>
        <taxon>Candidatus Methanoliparum</taxon>
    </lineage>
</organism>
<feature type="domain" description="AMMECR1" evidence="2">
    <location>
        <begin position="6"/>
        <end position="188"/>
    </location>
</feature>
<dbReference type="InterPro" id="IPR036071">
    <property type="entry name" value="AMMECR1_dom_sf"/>
</dbReference>
<accession>A0A520KTK1</accession>
<dbReference type="InterPro" id="IPR023473">
    <property type="entry name" value="AMMECR1"/>
</dbReference>
<dbReference type="NCBIfam" id="TIGR00296">
    <property type="entry name" value="TIGR00296 family protein"/>
    <property type="match status" value="1"/>
</dbReference>
<evidence type="ECO:0000256" key="1">
    <source>
        <dbReference type="HAMAP-Rule" id="MF_00645"/>
    </source>
</evidence>
<dbReference type="InterPro" id="IPR027485">
    <property type="entry name" value="AMMECR1_N"/>
</dbReference>
<name>A0A520KTK1_METT2</name>
<dbReference type="InterPro" id="IPR002733">
    <property type="entry name" value="AMMECR1_domain"/>
</dbReference>
<dbReference type="Pfam" id="PF01871">
    <property type="entry name" value="AMMECR1"/>
    <property type="match status" value="1"/>
</dbReference>
<dbReference type="PROSITE" id="PS51112">
    <property type="entry name" value="AMMECR1"/>
    <property type="match status" value="1"/>
</dbReference>
<dbReference type="SUPFAM" id="SSF143447">
    <property type="entry name" value="AMMECR1-like"/>
    <property type="match status" value="1"/>
</dbReference>
<dbReference type="InterPro" id="IPR027623">
    <property type="entry name" value="AmmeMemoSam_A"/>
</dbReference>
<dbReference type="HAMAP" id="MF_00645">
    <property type="entry name" value="AMMECR1"/>
    <property type="match status" value="1"/>
</dbReference>
<proteinExistence type="inferred from homology"/>
<reference evidence="3 4" key="1">
    <citation type="journal article" date="2019" name="Nat. Microbiol.">
        <title>Wide diversity of methane and short-chain alkane metabolisms in uncultured archaea.</title>
        <authorList>
            <person name="Borrel G."/>
            <person name="Adam P.S."/>
            <person name="McKay L.J."/>
            <person name="Chen L.X."/>
            <person name="Sierra-Garcia I.N."/>
            <person name="Sieber C.M."/>
            <person name="Letourneur Q."/>
            <person name="Ghozlane A."/>
            <person name="Andersen G.L."/>
            <person name="Li W.J."/>
            <person name="Hallam S.J."/>
            <person name="Muyzer G."/>
            <person name="de Oliveira V.M."/>
            <person name="Inskeep W.P."/>
            <person name="Banfield J.F."/>
            <person name="Gribaldo S."/>
        </authorList>
    </citation>
    <scope>NUCLEOTIDE SEQUENCE [LARGE SCALE GENOMIC DNA]</scope>
    <source>
        <strain evidence="3">NM1a</strain>
    </source>
</reference>
<evidence type="ECO:0000313" key="4">
    <source>
        <dbReference type="Proteomes" id="UP000317158"/>
    </source>
</evidence>
<dbReference type="NCBIfam" id="NF002000">
    <property type="entry name" value="PRK00801.1"/>
    <property type="match status" value="1"/>
</dbReference>
<dbReference type="AlphaFoldDB" id="A0A520KTK1"/>
<dbReference type="PANTHER" id="PTHR13016">
    <property type="entry name" value="AMMECR1 HOMOLOG"/>
    <property type="match status" value="1"/>
</dbReference>
<evidence type="ECO:0000259" key="2">
    <source>
        <dbReference type="PROSITE" id="PS51112"/>
    </source>
</evidence>